<dbReference type="InterPro" id="IPR042099">
    <property type="entry name" value="ANL_N_sf"/>
</dbReference>
<name>A0AAD7JE04_9AGAR</name>
<keyword evidence="3" id="KW-0436">Ligase</keyword>
<dbReference type="SUPFAM" id="SSF53474">
    <property type="entry name" value="alpha/beta-Hydrolases"/>
    <property type="match status" value="1"/>
</dbReference>
<feature type="domain" description="Carrier" evidence="6">
    <location>
        <begin position="554"/>
        <end position="630"/>
    </location>
</feature>
<dbReference type="FunFam" id="3.30.300.30:FF:000015">
    <property type="entry name" value="Nonribosomal peptide synthase SidD"/>
    <property type="match status" value="2"/>
</dbReference>
<keyword evidence="2" id="KW-0597">Phosphoprotein</keyword>
<dbReference type="Pfam" id="PF00975">
    <property type="entry name" value="Thioesterase"/>
    <property type="match status" value="1"/>
</dbReference>
<dbReference type="Pfam" id="PF00550">
    <property type="entry name" value="PP-binding"/>
    <property type="match status" value="2"/>
</dbReference>
<dbReference type="InterPro" id="IPR020845">
    <property type="entry name" value="AMP-binding_CS"/>
</dbReference>
<dbReference type="InterPro" id="IPR029058">
    <property type="entry name" value="AB_hydrolase_fold"/>
</dbReference>
<keyword evidence="8" id="KW-1185">Reference proteome</keyword>
<dbReference type="Gene3D" id="3.30.559.30">
    <property type="entry name" value="Nonribosomal peptide synthetase, condensation domain"/>
    <property type="match status" value="1"/>
</dbReference>
<keyword evidence="1" id="KW-0596">Phosphopantetheine</keyword>
<dbReference type="GO" id="GO:0005737">
    <property type="term" value="C:cytoplasm"/>
    <property type="evidence" value="ECO:0007669"/>
    <property type="project" value="TreeGrafter"/>
</dbReference>
<dbReference type="GO" id="GO:0043041">
    <property type="term" value="P:amino acid activation for nonribosomal peptide biosynthetic process"/>
    <property type="evidence" value="ECO:0007669"/>
    <property type="project" value="TreeGrafter"/>
</dbReference>
<dbReference type="SUPFAM" id="SSF56801">
    <property type="entry name" value="Acetyl-CoA synthetase-like"/>
    <property type="match status" value="2"/>
</dbReference>
<dbReference type="Pfam" id="PF13193">
    <property type="entry name" value="AMP-binding_C"/>
    <property type="match status" value="1"/>
</dbReference>
<dbReference type="PROSITE" id="PS50075">
    <property type="entry name" value="CARRIER"/>
    <property type="match status" value="2"/>
</dbReference>
<comment type="caution">
    <text evidence="7">The sequence shown here is derived from an EMBL/GenBank/DDBJ whole genome shotgun (WGS) entry which is preliminary data.</text>
</comment>
<dbReference type="CDD" id="cd05930">
    <property type="entry name" value="A_NRPS"/>
    <property type="match status" value="1"/>
</dbReference>
<dbReference type="FunFam" id="1.10.1200.10:FF:000016">
    <property type="entry name" value="Non-ribosomal peptide synthase"/>
    <property type="match status" value="1"/>
</dbReference>
<dbReference type="SUPFAM" id="SSF47336">
    <property type="entry name" value="ACP-like"/>
    <property type="match status" value="2"/>
</dbReference>
<dbReference type="Gene3D" id="3.30.300.30">
    <property type="match status" value="2"/>
</dbReference>
<dbReference type="InterPro" id="IPR001242">
    <property type="entry name" value="Condensation_dom"/>
</dbReference>
<sequence>MAKISPLKFAQTTVGFPCEEFPLIHNYFEKVVRQNPTFVAVHCANEAQRTITYGELDRWANTLATYLVEKSGVRPGDLVLEFFDKGIEMLVGILAVCKTGAAYVNIDIEHPATRIRSIQSMTGAKFCLTTASLRREISYLDIAFVSVDEVLPPSDASIPPPALSRTVCGEDLCYVMFTSGSTGEPKGVMVPHSCVVSSVINGPESNQQLRAKGQALRTLMFSNYAFDYSVWDIFLTLTGGGTLCISPKTEMLNDLTGTLRSLSITFLETTPTVLSLVDPTQVPSLDTVYSSGEPLTMSVREKFLPHHPRIKLYNGGAPTETTVMSVFTPIHEASPPGIFGKPFGENRVYVLDNDKGLCPVGVAGRLWIGGPQVSRGYLGRDDLTSVVYAPDPYNQGRRMYNTGDVCVWAPDEKGSEEYALFYLGRADTQVKIRGQRIETAEIEAVLVGIETVLQAAVVKRVRSGTEELVAFIEIDKNTAQETMLQKVNAILLHKLPRYMIPTAIIPLSTLPFTLNGKLDRRQLEKLALDAKPEGQRLNGNTHLNGKTNGISSQNGITASAQVIREAWANALNRPASSISLHVDFYSSGGDSISCIRVAAACRSAGYSLSIMDFVKAPTIASQARLVDLRSGNIVTDAVYRPFCLLIGPEYRQAVEKEVISYGYKVDDIEDAYPSPPSVAGLVSLAAGKPLSYFAQYSYHASTKFNPKYMEAAWMLLFERYEILRSMFIVAPPPHSDIVQVVLSNRASPLSWESYAFVDDVQRDAAVDDHLKRAPGFALGKCSTRIGLFNGPKTSTVVFSFHHSIYDGWSFPNLLRDLRTAYSIASGHVPGWLDTPTPYSRFARWSLDQDTEIALTYWRSQLADIPLPAWPKVPVFNIRTKAVTDQSSIRVFPMGRQLADFCVAQHISLSSAVRTALAVTLALHETSSDVLFGVVTSGRTGEFPGVETVFGSCISTIPCRVRLPADHSLQSILHAVHSHSIDSLPFQFVGLHQILKAASFDGDIFRVLLTIENIDGLHESADEFLGENLRGHLLEMNYPLAISVFPSPDGTEIRFQFQSDSEYLSAADIEWVQEHLFSALSSLMHNPELSIADSNLLSPKEDEFVREIGVGSAPDSLLLSKFFHCMVDDTAARVPSNIALEHTGGESMTYDALVNFANQVAHGLQAKGVKPEVCVPVLFDKNSNQIQAVVAILAVLKAGGAFVPLDSSWPIDRMASCIQQTNSPFFICDSSTPAVANLLPVPFLDVEALSLGQPKTPPATPNLKLDSLCYVMFTSGSSTGRPKGVLIEHSNATAYITNASTVFPLTDARRFLHFSPWTFDQGLADLLLALPVGGTVILANMDQMLVNLTVTLNATEADYAVLTPAAASLIQAGTHLPHLRTLVCGGEKLPGQLVHRWVGKLELIDAYGPTEFTIHGISASFKHTPWVPGVIGRPLGGTRAYIVDQSMRPVPVGATGELMLAGNHVARGYLNLPEETAAAFIADPFHPGQRMYRSGDLARFKSDGRIEYLGRKEGGYIKLRGLRVDVAEIEATLMSVPETLAVVELLTVDEQPHLVAFLAHSLSRAGDTKLALAPDLTALQPWIKVLSKTCKRILPGYSIPTLWVALEAIPQAASNKYDRKLLRAFFERLVAQPGQVEEITRILLCAKPFQSPETGLEKKLHAIWCELLGKEEMSVHDDFFNAGGDSLGAIRVLARLRNKGCHLTIQDFYAASTIASLARFIDASGNDIRDDLVEEPVLGLVFPVQKYTGQDLKAPMWLLHCAEGVGHEYMNLPPLERDVYAISNPSKNRMSLEANFPTLESFTDKYIPLMAPDEPIFLGGYSSGGLLAISIAARRRSLGQPVKGVVLLDTFNTQGWTFRGFAPDTDYGSNHLSNALNPSAKELQRLSERHTYHLIQYFIEPKLDVPVLLLRAGVRDTSDTEFYVADGGDDELNFFTRENMPMIEVYTVPGAEHADMVGYKDNFATPVVCEVAEHIRRWSRELN</sequence>
<dbReference type="CDD" id="cd05918">
    <property type="entry name" value="A_NRPS_SidN3_like"/>
    <property type="match status" value="1"/>
</dbReference>
<dbReference type="Gene3D" id="3.40.50.1820">
    <property type="entry name" value="alpha/beta hydrolase"/>
    <property type="match status" value="1"/>
</dbReference>
<dbReference type="Pfam" id="PF00668">
    <property type="entry name" value="Condensation"/>
    <property type="match status" value="1"/>
</dbReference>
<dbReference type="InterPro" id="IPR001031">
    <property type="entry name" value="Thioesterase"/>
</dbReference>
<dbReference type="InterPro" id="IPR009081">
    <property type="entry name" value="PP-bd_ACP"/>
</dbReference>
<dbReference type="GO" id="GO:0044550">
    <property type="term" value="P:secondary metabolite biosynthetic process"/>
    <property type="evidence" value="ECO:0007669"/>
    <property type="project" value="TreeGrafter"/>
</dbReference>
<dbReference type="PANTHER" id="PTHR45527">
    <property type="entry name" value="NONRIBOSOMAL PEPTIDE SYNTHETASE"/>
    <property type="match status" value="1"/>
</dbReference>
<dbReference type="SUPFAM" id="SSF52777">
    <property type="entry name" value="CoA-dependent acyltransferases"/>
    <property type="match status" value="2"/>
</dbReference>
<dbReference type="GO" id="GO:0072330">
    <property type="term" value="P:monocarboxylic acid biosynthetic process"/>
    <property type="evidence" value="ECO:0007669"/>
    <property type="project" value="UniProtKB-ARBA"/>
</dbReference>
<dbReference type="InterPro" id="IPR023213">
    <property type="entry name" value="CAT-like_dom_sf"/>
</dbReference>
<evidence type="ECO:0000256" key="1">
    <source>
        <dbReference type="ARBA" id="ARBA00022450"/>
    </source>
</evidence>
<protein>
    <submittedName>
        <fullName evidence="7">Acetyl-CoA synthetase-like protein</fullName>
    </submittedName>
</protein>
<dbReference type="InterPro" id="IPR045851">
    <property type="entry name" value="AMP-bd_C_sf"/>
</dbReference>
<reference evidence="7" key="1">
    <citation type="submission" date="2023-03" db="EMBL/GenBank/DDBJ databases">
        <title>Massive genome expansion in bonnet fungi (Mycena s.s.) driven by repeated elements and novel gene families across ecological guilds.</title>
        <authorList>
            <consortium name="Lawrence Berkeley National Laboratory"/>
            <person name="Harder C.B."/>
            <person name="Miyauchi S."/>
            <person name="Viragh M."/>
            <person name="Kuo A."/>
            <person name="Thoen E."/>
            <person name="Andreopoulos B."/>
            <person name="Lu D."/>
            <person name="Skrede I."/>
            <person name="Drula E."/>
            <person name="Henrissat B."/>
            <person name="Morin E."/>
            <person name="Kohler A."/>
            <person name="Barry K."/>
            <person name="LaButti K."/>
            <person name="Morin E."/>
            <person name="Salamov A."/>
            <person name="Lipzen A."/>
            <person name="Mereny Z."/>
            <person name="Hegedus B."/>
            <person name="Baldrian P."/>
            <person name="Stursova M."/>
            <person name="Weitz H."/>
            <person name="Taylor A."/>
            <person name="Grigoriev I.V."/>
            <person name="Nagy L.G."/>
            <person name="Martin F."/>
            <person name="Kauserud H."/>
        </authorList>
    </citation>
    <scope>NUCLEOTIDE SEQUENCE</scope>
    <source>
        <strain evidence="7">CBHHK188m</strain>
    </source>
</reference>
<dbReference type="GO" id="GO:0031177">
    <property type="term" value="F:phosphopantetheine binding"/>
    <property type="evidence" value="ECO:0007669"/>
    <property type="project" value="InterPro"/>
</dbReference>
<evidence type="ECO:0000256" key="2">
    <source>
        <dbReference type="ARBA" id="ARBA00022553"/>
    </source>
</evidence>
<dbReference type="InterPro" id="IPR025110">
    <property type="entry name" value="AMP-bd_C"/>
</dbReference>
<dbReference type="SMART" id="SM00823">
    <property type="entry name" value="PKS_PP"/>
    <property type="match status" value="2"/>
</dbReference>
<dbReference type="Gene3D" id="1.10.1200.10">
    <property type="entry name" value="ACP-like"/>
    <property type="match status" value="2"/>
</dbReference>
<dbReference type="InterPro" id="IPR010071">
    <property type="entry name" value="AA_adenyl_dom"/>
</dbReference>
<proteinExistence type="inferred from homology"/>
<dbReference type="Proteomes" id="UP001215280">
    <property type="component" value="Unassembled WGS sequence"/>
</dbReference>
<dbReference type="InterPro" id="IPR020806">
    <property type="entry name" value="PKS_PP-bd"/>
</dbReference>
<dbReference type="PANTHER" id="PTHR45527:SF1">
    <property type="entry name" value="FATTY ACID SYNTHASE"/>
    <property type="match status" value="1"/>
</dbReference>
<evidence type="ECO:0000256" key="3">
    <source>
        <dbReference type="ARBA" id="ARBA00022598"/>
    </source>
</evidence>
<dbReference type="Pfam" id="PF00501">
    <property type="entry name" value="AMP-binding"/>
    <property type="match status" value="2"/>
</dbReference>
<gene>
    <name evidence="7" type="ORF">DFH07DRAFT_956634</name>
</gene>
<accession>A0AAD7JE04</accession>
<comment type="similarity">
    <text evidence="5">Belongs to the NRP synthetase family.</text>
</comment>
<organism evidence="7 8">
    <name type="scientific">Mycena maculata</name>
    <dbReference type="NCBI Taxonomy" id="230809"/>
    <lineage>
        <taxon>Eukaryota</taxon>
        <taxon>Fungi</taxon>
        <taxon>Dikarya</taxon>
        <taxon>Basidiomycota</taxon>
        <taxon>Agaricomycotina</taxon>
        <taxon>Agaricomycetes</taxon>
        <taxon>Agaricomycetidae</taxon>
        <taxon>Agaricales</taxon>
        <taxon>Marasmiineae</taxon>
        <taxon>Mycenaceae</taxon>
        <taxon>Mycena</taxon>
    </lineage>
</organism>
<evidence type="ECO:0000259" key="6">
    <source>
        <dbReference type="PROSITE" id="PS50075"/>
    </source>
</evidence>
<dbReference type="NCBIfam" id="TIGR01733">
    <property type="entry name" value="AA-adenyl-dom"/>
    <property type="match status" value="2"/>
</dbReference>
<dbReference type="Gene3D" id="3.30.559.10">
    <property type="entry name" value="Chloramphenicol acetyltransferase-like domain"/>
    <property type="match status" value="1"/>
</dbReference>
<dbReference type="Gene3D" id="3.40.50.12780">
    <property type="entry name" value="N-terminal domain of ligase-like"/>
    <property type="match status" value="2"/>
</dbReference>
<dbReference type="GO" id="GO:0016874">
    <property type="term" value="F:ligase activity"/>
    <property type="evidence" value="ECO:0007669"/>
    <property type="project" value="UniProtKB-KW"/>
</dbReference>
<dbReference type="InterPro" id="IPR036736">
    <property type="entry name" value="ACP-like_sf"/>
</dbReference>
<keyword evidence="4" id="KW-0511">Multifunctional enzyme</keyword>
<dbReference type="EMBL" id="JARJLG010000042">
    <property type="protein sequence ID" value="KAJ7762734.1"/>
    <property type="molecule type" value="Genomic_DNA"/>
</dbReference>
<evidence type="ECO:0000313" key="7">
    <source>
        <dbReference type="EMBL" id="KAJ7762734.1"/>
    </source>
</evidence>
<dbReference type="PROSITE" id="PS00455">
    <property type="entry name" value="AMP_BINDING"/>
    <property type="match status" value="1"/>
</dbReference>
<evidence type="ECO:0000256" key="5">
    <source>
        <dbReference type="ARBA" id="ARBA00029454"/>
    </source>
</evidence>
<evidence type="ECO:0000313" key="8">
    <source>
        <dbReference type="Proteomes" id="UP001215280"/>
    </source>
</evidence>
<dbReference type="InterPro" id="IPR000873">
    <property type="entry name" value="AMP-dep_synth/lig_dom"/>
</dbReference>
<feature type="domain" description="Carrier" evidence="6">
    <location>
        <begin position="1650"/>
        <end position="1724"/>
    </location>
</feature>
<evidence type="ECO:0000256" key="4">
    <source>
        <dbReference type="ARBA" id="ARBA00023268"/>
    </source>
</evidence>